<keyword evidence="4" id="KW-1185">Reference proteome</keyword>
<dbReference type="AlphaFoldDB" id="A0AAE1D4K6"/>
<evidence type="ECO:0000256" key="1">
    <source>
        <dbReference type="SAM" id="MobiDB-lite"/>
    </source>
</evidence>
<feature type="transmembrane region" description="Helical" evidence="2">
    <location>
        <begin position="66"/>
        <end position="83"/>
    </location>
</feature>
<keyword evidence="2" id="KW-0472">Membrane</keyword>
<evidence type="ECO:0000256" key="2">
    <source>
        <dbReference type="SAM" id="Phobius"/>
    </source>
</evidence>
<name>A0AAE1D4K6_9GAST</name>
<feature type="region of interest" description="Disordered" evidence="1">
    <location>
        <begin position="617"/>
        <end position="651"/>
    </location>
</feature>
<sequence length="751" mass="86525">MWTGRGDSLLIYLTEQSRNCRSDCITVLRFRGRTATNFDYWKMSWLVRLIAICHSHLIPSSKTARVALILVCAWLSVMYLFFYDGKPLMLPSSQPLNREFRKPPTECTFPNTDPFDPALDSVVRSFPPLDCSNQTANIVYLENYVIKVNVSKLHLVLTSGQNFSHCWYKEIFRQKGWDTQVNFSSPSEKFTQSISIPLLNEHIVTECFDTNSTVISRSYFSLIRKKPEVEENLRQRYWEHVKTNSPLETLSFLLIGIDGMSKQNFERAMPKTRNFLIDRMGGIELYKYNKLAFETFQNVLPLLTGHTPEEFYRDWKYNRTGYVDQINEAFLWSETRKLGYRTAMMLDCSSLTAFHYQKKGFNVLPVDYYQRATVLASTGDKLMRGADKNCYGDTPEVTVVHDYWLQLLRTFGKDRTTPFFAYSFSVRITHDESDLASKGDEVYYKFLQDLVATDALDNTVLVWFSDHGPRFGPIRETYQGRVETSTPYIFFVFPQWFKRKYPDLMETLEINRNRLSSHFDVYETLRDLIYLKKGPRKSGTMKERGISLFREIPRERTCAKAGIPGEFCVCGRFYEAKLPQTTYYLMALTLLEKVNSFVGFAPTVAISKSDASSLHSISGDHEVSKNSPPSPNFGVSVKNLTGSGNNRNPDKFSSKTLLPAEKLRELCAHLSLQKVESIYQITNDQLQSLKVKSYRVTIRTVPGLGLFEGLVNYGESGQAQVVGDVVRINLYRGQADCVVDPWLRQFCYCRQ</sequence>
<reference evidence="3" key="1">
    <citation type="journal article" date="2023" name="G3 (Bethesda)">
        <title>A reference genome for the long-term kleptoplast-retaining sea slug Elysia crispata morphotype clarki.</title>
        <authorList>
            <person name="Eastman K.E."/>
            <person name="Pendleton A.L."/>
            <person name="Shaikh M.A."/>
            <person name="Suttiyut T."/>
            <person name="Ogas R."/>
            <person name="Tomko P."/>
            <person name="Gavelis G."/>
            <person name="Widhalm J.R."/>
            <person name="Wisecaver J.H."/>
        </authorList>
    </citation>
    <scope>NUCLEOTIDE SEQUENCE</scope>
    <source>
        <strain evidence="3">ECLA1</strain>
    </source>
</reference>
<dbReference type="PANTHER" id="PTHR10974:SF1">
    <property type="entry name" value="FI08016P-RELATED"/>
    <property type="match status" value="1"/>
</dbReference>
<dbReference type="Gene3D" id="3.40.720.10">
    <property type="entry name" value="Alkaline Phosphatase, subunit A"/>
    <property type="match status" value="1"/>
</dbReference>
<keyword evidence="2" id="KW-0812">Transmembrane</keyword>
<dbReference type="CDD" id="cd16021">
    <property type="entry name" value="ALP_like"/>
    <property type="match status" value="1"/>
</dbReference>
<gene>
    <name evidence="3" type="ORF">RRG08_064784</name>
</gene>
<protein>
    <submittedName>
        <fullName evidence="3">Uncharacterized protein</fullName>
    </submittedName>
</protein>
<dbReference type="InterPro" id="IPR017850">
    <property type="entry name" value="Alkaline_phosphatase_core_sf"/>
</dbReference>
<evidence type="ECO:0000313" key="4">
    <source>
        <dbReference type="Proteomes" id="UP001283361"/>
    </source>
</evidence>
<keyword evidence="2" id="KW-1133">Transmembrane helix</keyword>
<dbReference type="InterPro" id="IPR004245">
    <property type="entry name" value="DUF229"/>
</dbReference>
<proteinExistence type="predicted"/>
<dbReference type="Proteomes" id="UP001283361">
    <property type="component" value="Unassembled WGS sequence"/>
</dbReference>
<evidence type="ECO:0000313" key="3">
    <source>
        <dbReference type="EMBL" id="KAK3756298.1"/>
    </source>
</evidence>
<feature type="compositionally biased region" description="Polar residues" evidence="1">
    <location>
        <begin position="638"/>
        <end position="647"/>
    </location>
</feature>
<dbReference type="EMBL" id="JAWDGP010005525">
    <property type="protein sequence ID" value="KAK3756298.1"/>
    <property type="molecule type" value="Genomic_DNA"/>
</dbReference>
<dbReference type="FunFam" id="3.40.720.10:FF:000017">
    <property type="entry name" value="Predicted protein"/>
    <property type="match status" value="1"/>
</dbReference>
<dbReference type="GO" id="GO:0005615">
    <property type="term" value="C:extracellular space"/>
    <property type="evidence" value="ECO:0007669"/>
    <property type="project" value="TreeGrafter"/>
</dbReference>
<accession>A0AAE1D4K6</accession>
<comment type="caution">
    <text evidence="3">The sequence shown here is derived from an EMBL/GenBank/DDBJ whole genome shotgun (WGS) entry which is preliminary data.</text>
</comment>
<dbReference type="Pfam" id="PF02995">
    <property type="entry name" value="DUF229"/>
    <property type="match status" value="1"/>
</dbReference>
<dbReference type="SUPFAM" id="SSF53649">
    <property type="entry name" value="Alkaline phosphatase-like"/>
    <property type="match status" value="1"/>
</dbReference>
<dbReference type="PANTHER" id="PTHR10974">
    <property type="entry name" value="FI08016P-RELATED"/>
    <property type="match status" value="1"/>
</dbReference>
<organism evidence="3 4">
    <name type="scientific">Elysia crispata</name>
    <name type="common">lettuce slug</name>
    <dbReference type="NCBI Taxonomy" id="231223"/>
    <lineage>
        <taxon>Eukaryota</taxon>
        <taxon>Metazoa</taxon>
        <taxon>Spiralia</taxon>
        <taxon>Lophotrochozoa</taxon>
        <taxon>Mollusca</taxon>
        <taxon>Gastropoda</taxon>
        <taxon>Heterobranchia</taxon>
        <taxon>Euthyneura</taxon>
        <taxon>Panpulmonata</taxon>
        <taxon>Sacoglossa</taxon>
        <taxon>Placobranchoidea</taxon>
        <taxon>Plakobranchidae</taxon>
        <taxon>Elysia</taxon>
    </lineage>
</organism>